<evidence type="ECO:0008006" key="3">
    <source>
        <dbReference type="Google" id="ProtNLM"/>
    </source>
</evidence>
<evidence type="ECO:0000313" key="1">
    <source>
        <dbReference type="EMBL" id="CQR26950.1"/>
    </source>
</evidence>
<reference evidence="1 2" key="1">
    <citation type="submission" date="2015-03" db="EMBL/GenBank/DDBJ databases">
        <authorList>
            <person name="Regsiter A."/>
            <person name="william w."/>
        </authorList>
    </citation>
    <scope>NUCLEOTIDE SEQUENCE [LARGE SCALE GENOMIC DNA]</scope>
    <source>
        <strain evidence="1 2">CB1</strain>
    </source>
</reference>
<comment type="caution">
    <text evidence="1">The sequence shown here is derived from an EMBL/GenBank/DDBJ whole genome shotgun (WGS) entry which is preliminary data.</text>
</comment>
<protein>
    <recommendedName>
        <fullName evidence="3">Transposase</fullName>
    </recommendedName>
</protein>
<proteinExistence type="predicted"/>
<sequence length="68" mass="7787">MCRLGGRTYQPLTVRHRQWSIDAAQPALEGNNKNVYLHRLAGRLHVAIQRRILSGFGAFSCRGNHRIF</sequence>
<accession>A0ABP1Z1H5</accession>
<gene>
    <name evidence="1" type="ORF">THICB1_100376</name>
</gene>
<dbReference type="EMBL" id="CTRI01000002">
    <property type="protein sequence ID" value="CQR26950.1"/>
    <property type="molecule type" value="Genomic_DNA"/>
</dbReference>
<keyword evidence="2" id="KW-1185">Reference proteome</keyword>
<dbReference type="Proteomes" id="UP000078599">
    <property type="component" value="Unassembled WGS sequence"/>
</dbReference>
<name>A0ABP1Z1H5_THIA3</name>
<evidence type="ECO:0000313" key="2">
    <source>
        <dbReference type="Proteomes" id="UP000078599"/>
    </source>
</evidence>
<organism evidence="1 2">
    <name type="scientific">Thiomonas arsenitoxydans (strain DSM 22701 / CIP 110005 / 3As)</name>
    <dbReference type="NCBI Taxonomy" id="426114"/>
    <lineage>
        <taxon>Bacteria</taxon>
        <taxon>Pseudomonadati</taxon>
        <taxon>Pseudomonadota</taxon>
        <taxon>Betaproteobacteria</taxon>
        <taxon>Burkholderiales</taxon>
        <taxon>Thiomonas</taxon>
    </lineage>
</organism>